<dbReference type="AlphaFoldDB" id="A0AAE4NJV4"/>
<organism evidence="2 3">
    <name type="scientific">Corynebacterium tuberculostearicum</name>
    <dbReference type="NCBI Taxonomy" id="38304"/>
    <lineage>
        <taxon>Bacteria</taxon>
        <taxon>Bacillati</taxon>
        <taxon>Actinomycetota</taxon>
        <taxon>Actinomycetes</taxon>
        <taxon>Mycobacteriales</taxon>
        <taxon>Corynebacteriaceae</taxon>
        <taxon>Corynebacterium</taxon>
    </lineage>
</organism>
<evidence type="ECO:0000313" key="3">
    <source>
        <dbReference type="Proteomes" id="UP001185706"/>
    </source>
</evidence>
<reference evidence="2" key="1">
    <citation type="submission" date="2023-08" db="EMBL/GenBank/DDBJ databases">
        <title>Genomic characterization of the C. tuberculostearicum species complex, a ubiquitous member of the human skin microbiome.</title>
        <authorList>
            <person name="Ahmed N."/>
            <person name="Deming C."/>
            <person name="Conlan S."/>
            <person name="Segre J."/>
        </authorList>
    </citation>
    <scope>NUCLEOTIDE SEQUENCE</scope>
    <source>
        <strain evidence="2">CTNIH22</strain>
    </source>
</reference>
<dbReference type="Proteomes" id="UP001185706">
    <property type="component" value="Unassembled WGS sequence"/>
</dbReference>
<dbReference type="GO" id="GO:0016787">
    <property type="term" value="F:hydrolase activity"/>
    <property type="evidence" value="ECO:0007669"/>
    <property type="project" value="UniProtKB-KW"/>
</dbReference>
<feature type="domain" description="AB hydrolase-1" evidence="1">
    <location>
        <begin position="72"/>
        <end position="323"/>
    </location>
</feature>
<dbReference type="RefSeq" id="WP_316993444.1">
    <property type="nucleotide sequence ID" value="NZ_JAVBIB010000008.1"/>
</dbReference>
<dbReference type="InterPro" id="IPR000639">
    <property type="entry name" value="Epox_hydrolase-like"/>
</dbReference>
<proteinExistence type="predicted"/>
<dbReference type="InterPro" id="IPR050228">
    <property type="entry name" value="Carboxylesterase_BioH"/>
</dbReference>
<accession>A0AAE4NJV4</accession>
<dbReference type="InterPro" id="IPR000073">
    <property type="entry name" value="AB_hydrolase_1"/>
</dbReference>
<name>A0AAE4NJV4_9CORY</name>
<protein>
    <submittedName>
        <fullName evidence="2">Alpha/beta hydrolase</fullName>
    </submittedName>
</protein>
<keyword evidence="2" id="KW-0378">Hydrolase</keyword>
<evidence type="ECO:0000313" key="2">
    <source>
        <dbReference type="EMBL" id="MDV2419397.1"/>
    </source>
</evidence>
<evidence type="ECO:0000259" key="1">
    <source>
        <dbReference type="Pfam" id="PF12697"/>
    </source>
</evidence>
<dbReference type="PANTHER" id="PTHR43194:SF2">
    <property type="entry name" value="PEROXISOMAL MEMBRANE PROTEIN LPX1"/>
    <property type="match status" value="1"/>
</dbReference>
<dbReference type="EMBL" id="JAVBIB010000008">
    <property type="protein sequence ID" value="MDV2419397.1"/>
    <property type="molecule type" value="Genomic_DNA"/>
</dbReference>
<dbReference type="Pfam" id="PF12697">
    <property type="entry name" value="Abhydrolase_6"/>
    <property type="match status" value="1"/>
</dbReference>
<comment type="caution">
    <text evidence="2">The sequence shown here is derived from an EMBL/GenBank/DDBJ whole genome shotgun (WGS) entry which is preliminary data.</text>
</comment>
<dbReference type="PANTHER" id="PTHR43194">
    <property type="entry name" value="HYDROLASE ALPHA/BETA FOLD FAMILY"/>
    <property type="match status" value="1"/>
</dbReference>
<dbReference type="Gene3D" id="3.40.50.1820">
    <property type="entry name" value="alpha/beta hydrolase"/>
    <property type="match status" value="1"/>
</dbReference>
<gene>
    <name evidence="2" type="ORF">RAE03_06330</name>
</gene>
<dbReference type="PRINTS" id="PR00412">
    <property type="entry name" value="EPOXHYDRLASE"/>
</dbReference>
<dbReference type="InterPro" id="IPR029058">
    <property type="entry name" value="AB_hydrolase_fold"/>
</dbReference>
<sequence>MALRKRSSIVARSWLKRLRPSHRAELEKLYGGLHDPSTEPGLTQISASGTVDHDGLDIAWYEVGREDASVTVVFIHGYCLSAESYYDQANYLRDRNARALLVDLRGHGQSTTVGPEECTIDAAADDVLSVIRERAPRGNLVIVGHSLGGMVALNLIRRAPAEIYERIKGALLISTSMRRFAAKGVAQILQSKSLHSLYRLCLRLPGRVDNARFEVARFIAPLFAATLAGFPQMEKLQFHVAMLLDTPLASYSGFFDDLLEHAEYGAAERLAKLHGEVVVGTADIVTPRSQSEVLCENWPAAVLQTVKGSGHMVILEEPGAISEALGRVLDAISVGRQ</sequence>
<dbReference type="SUPFAM" id="SSF53474">
    <property type="entry name" value="alpha/beta-Hydrolases"/>
    <property type="match status" value="1"/>
</dbReference>